<sequence>MSTQQDVYATSSENRPPMLNKDNYVPWSSRLLHYAKSKPNGKLIYNSIMNGPYTDSELTEKEVKQIEADDQAIQIILMGLPEDINAVVDSCETAQEIRLHVQQMMKGYDIGIKDKKAKLFNEWESFTSTDGESIESYYHRFSNSNQECFFNLCTAAYTEVKILPNLLWTRRADAEGTSATEVERLQ</sequence>
<reference evidence="1" key="2">
    <citation type="submission" date="2022-01" db="EMBL/GenBank/DDBJ databases">
        <authorList>
            <person name="Yamashiro T."/>
            <person name="Shiraishi A."/>
            <person name="Satake H."/>
            <person name="Nakayama K."/>
        </authorList>
    </citation>
    <scope>NUCLEOTIDE SEQUENCE</scope>
</reference>
<organism evidence="1 2">
    <name type="scientific">Tanacetum coccineum</name>
    <dbReference type="NCBI Taxonomy" id="301880"/>
    <lineage>
        <taxon>Eukaryota</taxon>
        <taxon>Viridiplantae</taxon>
        <taxon>Streptophyta</taxon>
        <taxon>Embryophyta</taxon>
        <taxon>Tracheophyta</taxon>
        <taxon>Spermatophyta</taxon>
        <taxon>Magnoliopsida</taxon>
        <taxon>eudicotyledons</taxon>
        <taxon>Gunneridae</taxon>
        <taxon>Pentapetalae</taxon>
        <taxon>asterids</taxon>
        <taxon>campanulids</taxon>
        <taxon>Asterales</taxon>
        <taxon>Asteraceae</taxon>
        <taxon>Asteroideae</taxon>
        <taxon>Anthemideae</taxon>
        <taxon>Anthemidinae</taxon>
        <taxon>Tanacetum</taxon>
    </lineage>
</organism>
<reference evidence="1" key="1">
    <citation type="journal article" date="2022" name="Int. J. Mol. Sci.">
        <title>Draft Genome of Tanacetum Coccineum: Genomic Comparison of Closely Related Tanacetum-Family Plants.</title>
        <authorList>
            <person name="Yamashiro T."/>
            <person name="Shiraishi A."/>
            <person name="Nakayama K."/>
            <person name="Satake H."/>
        </authorList>
    </citation>
    <scope>NUCLEOTIDE SEQUENCE</scope>
</reference>
<name>A0ABQ5II49_9ASTR</name>
<gene>
    <name evidence="1" type="ORF">Tco_1109728</name>
</gene>
<evidence type="ECO:0000313" key="2">
    <source>
        <dbReference type="Proteomes" id="UP001151760"/>
    </source>
</evidence>
<protein>
    <submittedName>
        <fullName evidence="1">Uncharacterized protein</fullName>
    </submittedName>
</protein>
<accession>A0ABQ5II49</accession>
<keyword evidence="2" id="KW-1185">Reference proteome</keyword>
<evidence type="ECO:0000313" key="1">
    <source>
        <dbReference type="EMBL" id="GJT99389.1"/>
    </source>
</evidence>
<dbReference type="EMBL" id="BQNB010020767">
    <property type="protein sequence ID" value="GJT99389.1"/>
    <property type="molecule type" value="Genomic_DNA"/>
</dbReference>
<comment type="caution">
    <text evidence="1">The sequence shown here is derived from an EMBL/GenBank/DDBJ whole genome shotgun (WGS) entry which is preliminary data.</text>
</comment>
<dbReference type="Proteomes" id="UP001151760">
    <property type="component" value="Unassembled WGS sequence"/>
</dbReference>
<proteinExistence type="predicted"/>